<proteinExistence type="predicted"/>
<dbReference type="SUPFAM" id="SSF81383">
    <property type="entry name" value="F-box domain"/>
    <property type="match status" value="1"/>
</dbReference>
<comment type="caution">
    <text evidence="3">The sequence shown here is derived from an EMBL/GenBank/DDBJ whole genome shotgun (WGS) entry which is preliminary data.</text>
</comment>
<sequence>MPPYFVSCFSPLEFPRDVFVHFLTFLSAGDLWKLCQVSKRMYAMVIDYMSRSQRFGFDTVRILRQENYYTSSQLHRVSHETRYEEMMAKHWITYNSSWRIIVPPPPSEPPSTTPEVKFNRGDIRSRYWSAQADRIFEGIIDGTPVQEQQDTAFGAETEATLSYQFMDIDDSSNDPATVVPATSFIPYISSTQPSTISIALSPSSNTNSGRNSPVTQKENGQSKPLPTLKLWDMVSLLFDPNLVQLNHRRALINCARYITSSIEHGFGSAVMSSAPMDPEVHSTFFKDCSVYIGPHLKMLYPCNEAQDAGVSIERRARFSTTLVHPPDRLSSYFQMMLWYRCLSDLIQIHNLIQNRHTRPTVISSERTPGCSKYTTGKSGTLQYSPCSQAIRQDSSPGQTGGLSTYPFCCAAHSLVFVNRQPYQLVPYRLKLRARQTARKVRNMSRRRSSTSALGRVIKSAGAATKLQFCNSARRHQSEPLCSVRIETTQQAKDLEMHWTQNRPAKELKDEHRRQSWLRFQEDADLLRRRFMIEERIRQDTLIKQEFLGLCHMACGLFIVRSRRREAVAPSPTVMTLLRKGSPWNKGVWREGEWRHAPIDLDHDEDEVRLSHRLKVEQEYKFQTKLDRRSGIDHTALNERMREFLLSSTAFGRVGEDDVVDQGPWQKLCLAAIQFLVHEDLAWGGNETNVELSKLRATEHDEAWYYHE</sequence>
<feature type="domain" description="F-box" evidence="2">
    <location>
        <begin position="8"/>
        <end position="55"/>
    </location>
</feature>
<keyword evidence="4" id="KW-1185">Reference proteome</keyword>
<evidence type="ECO:0000259" key="2">
    <source>
        <dbReference type="PROSITE" id="PS50181"/>
    </source>
</evidence>
<evidence type="ECO:0000313" key="4">
    <source>
        <dbReference type="Proteomes" id="UP000726737"/>
    </source>
</evidence>
<protein>
    <recommendedName>
        <fullName evidence="2">F-box domain-containing protein</fullName>
    </recommendedName>
</protein>
<dbReference type="InterPro" id="IPR001810">
    <property type="entry name" value="F-box_dom"/>
</dbReference>
<dbReference type="AlphaFoldDB" id="A0A9P6PRZ3"/>
<gene>
    <name evidence="3" type="ORF">BG011_006737</name>
</gene>
<reference evidence="3" key="1">
    <citation type="journal article" date="2020" name="Fungal Divers.">
        <title>Resolving the Mortierellaceae phylogeny through synthesis of multi-gene phylogenetics and phylogenomics.</title>
        <authorList>
            <person name="Vandepol N."/>
            <person name="Liber J."/>
            <person name="Desiro A."/>
            <person name="Na H."/>
            <person name="Kennedy M."/>
            <person name="Barry K."/>
            <person name="Grigoriev I.V."/>
            <person name="Miller A.N."/>
            <person name="O'Donnell K."/>
            <person name="Stajich J.E."/>
            <person name="Bonito G."/>
        </authorList>
    </citation>
    <scope>NUCLEOTIDE SEQUENCE</scope>
    <source>
        <strain evidence="3">KOD948</strain>
    </source>
</reference>
<dbReference type="PROSITE" id="PS50181">
    <property type="entry name" value="FBOX"/>
    <property type="match status" value="1"/>
</dbReference>
<accession>A0A9P6PRZ3</accession>
<evidence type="ECO:0000313" key="3">
    <source>
        <dbReference type="EMBL" id="KAG0252807.1"/>
    </source>
</evidence>
<dbReference type="EMBL" id="JAAAJA010000497">
    <property type="protein sequence ID" value="KAG0252807.1"/>
    <property type="molecule type" value="Genomic_DNA"/>
</dbReference>
<name>A0A9P6PRZ3_9FUNG</name>
<evidence type="ECO:0000256" key="1">
    <source>
        <dbReference type="SAM" id="MobiDB-lite"/>
    </source>
</evidence>
<dbReference type="CDD" id="cd09917">
    <property type="entry name" value="F-box_SF"/>
    <property type="match status" value="1"/>
</dbReference>
<dbReference type="InterPro" id="IPR036047">
    <property type="entry name" value="F-box-like_dom_sf"/>
</dbReference>
<dbReference type="OrthoDB" id="2387036at2759"/>
<organism evidence="3 4">
    <name type="scientific">Mortierella polycephala</name>
    <dbReference type="NCBI Taxonomy" id="41804"/>
    <lineage>
        <taxon>Eukaryota</taxon>
        <taxon>Fungi</taxon>
        <taxon>Fungi incertae sedis</taxon>
        <taxon>Mucoromycota</taxon>
        <taxon>Mortierellomycotina</taxon>
        <taxon>Mortierellomycetes</taxon>
        <taxon>Mortierellales</taxon>
        <taxon>Mortierellaceae</taxon>
        <taxon>Mortierella</taxon>
    </lineage>
</organism>
<feature type="region of interest" description="Disordered" evidence="1">
    <location>
        <begin position="198"/>
        <end position="223"/>
    </location>
</feature>
<dbReference type="Proteomes" id="UP000726737">
    <property type="component" value="Unassembled WGS sequence"/>
</dbReference>